<evidence type="ECO:0000256" key="4">
    <source>
        <dbReference type="ARBA" id="ARBA00023004"/>
    </source>
</evidence>
<dbReference type="GO" id="GO:0046872">
    <property type="term" value="F:metal ion binding"/>
    <property type="evidence" value="ECO:0007669"/>
    <property type="project" value="UniProtKB-KW"/>
</dbReference>
<dbReference type="PANTHER" id="PTHR37164">
    <property type="entry name" value="BACTERIOHEMERYTHRIN"/>
    <property type="match status" value="1"/>
</dbReference>
<evidence type="ECO:0000256" key="2">
    <source>
        <dbReference type="ARBA" id="ARBA00022621"/>
    </source>
</evidence>
<evidence type="ECO:0000313" key="7">
    <source>
        <dbReference type="Proteomes" id="UP000326641"/>
    </source>
</evidence>
<dbReference type="InterPro" id="IPR035938">
    <property type="entry name" value="Hemerythrin-like_sf"/>
</dbReference>
<organism evidence="6 7">
    <name type="scientific">Candidatus Defluviicoccus seviourii</name>
    <dbReference type="NCBI Taxonomy" id="2565273"/>
    <lineage>
        <taxon>Bacteria</taxon>
        <taxon>Pseudomonadati</taxon>
        <taxon>Pseudomonadota</taxon>
        <taxon>Alphaproteobacteria</taxon>
        <taxon>Rhodospirillales</taxon>
        <taxon>Rhodospirillaceae</taxon>
        <taxon>Defluviicoccus</taxon>
    </lineage>
</organism>
<comment type="similarity">
    <text evidence="1">Belongs to the hemerythrin family.</text>
</comment>
<dbReference type="Proteomes" id="UP000326641">
    <property type="component" value="Unassembled WGS sequence"/>
</dbReference>
<proteinExistence type="inferred from homology"/>
<protein>
    <submittedName>
        <fullName evidence="6">Hemerythrin</fullName>
    </submittedName>
</protein>
<keyword evidence="3" id="KW-0479">Metal-binding</keyword>
<dbReference type="SUPFAM" id="SSF47188">
    <property type="entry name" value="Hemerythrin-like"/>
    <property type="match status" value="1"/>
</dbReference>
<keyword evidence="4" id="KW-0408">Iron</keyword>
<dbReference type="PANTHER" id="PTHR37164:SF1">
    <property type="entry name" value="BACTERIOHEMERYTHRIN"/>
    <property type="match status" value="1"/>
</dbReference>
<keyword evidence="2" id="KW-0561">Oxygen transport</keyword>
<sequence length="166" mass="19175">MTAIKWTNAMSVGVDRLDRDHQMLIEMINRIASADDSEATRRRVIPEVLVTLVAYTVFHFQREEKVMVAMEYPEADIHREEHWALTREVHLLQRRFSERPDSISREEVLTFLTEWLNHHILLQDMAYKPYCEGRPEAERAAVAHGEFDLGKLLNPAPAPANSPLAS</sequence>
<dbReference type="InterPro" id="IPR012827">
    <property type="entry name" value="Hemerythrin_metal-bd"/>
</dbReference>
<dbReference type="InterPro" id="IPR012312">
    <property type="entry name" value="Hemerythrin-like"/>
</dbReference>
<dbReference type="InterPro" id="IPR016131">
    <property type="entry name" value="Haemerythrin_Fe_BS"/>
</dbReference>
<keyword evidence="2" id="KW-0813">Transport</keyword>
<dbReference type="NCBIfam" id="TIGR02481">
    <property type="entry name" value="hemeryth_dom"/>
    <property type="match status" value="1"/>
</dbReference>
<feature type="domain" description="Hemerythrin-like" evidence="5">
    <location>
        <begin position="13"/>
        <end position="130"/>
    </location>
</feature>
<evidence type="ECO:0000256" key="1">
    <source>
        <dbReference type="ARBA" id="ARBA00010587"/>
    </source>
</evidence>
<dbReference type="GO" id="GO:0005344">
    <property type="term" value="F:oxygen carrier activity"/>
    <property type="evidence" value="ECO:0007669"/>
    <property type="project" value="UniProtKB-KW"/>
</dbReference>
<dbReference type="EMBL" id="UXAT02000028">
    <property type="protein sequence ID" value="VUX47061.1"/>
    <property type="molecule type" value="Genomic_DNA"/>
</dbReference>
<dbReference type="Pfam" id="PF01814">
    <property type="entry name" value="Hemerythrin"/>
    <property type="match status" value="1"/>
</dbReference>
<evidence type="ECO:0000256" key="3">
    <source>
        <dbReference type="ARBA" id="ARBA00022723"/>
    </source>
</evidence>
<comment type="caution">
    <text evidence="6">The sequence shown here is derived from an EMBL/GenBank/DDBJ whole genome shotgun (WGS) entry which is preliminary data.</text>
</comment>
<evidence type="ECO:0000259" key="5">
    <source>
        <dbReference type="Pfam" id="PF01814"/>
    </source>
</evidence>
<dbReference type="NCBIfam" id="NF033749">
    <property type="entry name" value="bact_hemeryth"/>
    <property type="match status" value="1"/>
</dbReference>
<dbReference type="CDD" id="cd12107">
    <property type="entry name" value="Hemerythrin"/>
    <property type="match status" value="1"/>
</dbReference>
<keyword evidence="7" id="KW-1185">Reference proteome</keyword>
<dbReference type="InterPro" id="IPR050669">
    <property type="entry name" value="Hemerythrin"/>
</dbReference>
<gene>
    <name evidence="6" type="ORF">DF3PA_340013</name>
</gene>
<dbReference type="Gene3D" id="1.20.120.50">
    <property type="entry name" value="Hemerythrin-like"/>
    <property type="match status" value="1"/>
</dbReference>
<evidence type="ECO:0000313" key="6">
    <source>
        <dbReference type="EMBL" id="VUX47061.1"/>
    </source>
</evidence>
<accession>A0A564WFJ6</accession>
<name>A0A564WFJ6_9PROT</name>
<reference evidence="6" key="1">
    <citation type="submission" date="2018-11" db="EMBL/GenBank/DDBJ databases">
        <authorList>
            <person name="Onetto C."/>
        </authorList>
    </citation>
    <scope>NUCLEOTIDE SEQUENCE [LARGE SCALE GENOMIC DNA]</scope>
</reference>
<dbReference type="PROSITE" id="PS00550">
    <property type="entry name" value="HEMERYTHRINS"/>
    <property type="match status" value="1"/>
</dbReference>
<dbReference type="AlphaFoldDB" id="A0A564WFJ6"/>